<organism evidence="3 4">
    <name type="scientific">Micromonospora auratinigra</name>
    <dbReference type="NCBI Taxonomy" id="261654"/>
    <lineage>
        <taxon>Bacteria</taxon>
        <taxon>Bacillati</taxon>
        <taxon>Actinomycetota</taxon>
        <taxon>Actinomycetes</taxon>
        <taxon>Micromonosporales</taxon>
        <taxon>Micromonosporaceae</taxon>
        <taxon>Micromonospora</taxon>
    </lineage>
</organism>
<dbReference type="EMBL" id="LT594323">
    <property type="protein sequence ID" value="SBT52336.1"/>
    <property type="molecule type" value="Genomic_DNA"/>
</dbReference>
<feature type="transmembrane region" description="Helical" evidence="2">
    <location>
        <begin position="358"/>
        <end position="377"/>
    </location>
</feature>
<protein>
    <submittedName>
        <fullName evidence="3">Uncharacterized protein</fullName>
    </submittedName>
</protein>
<feature type="compositionally biased region" description="Basic and acidic residues" evidence="1">
    <location>
        <begin position="749"/>
        <end position="764"/>
    </location>
</feature>
<feature type="transmembrane region" description="Helical" evidence="2">
    <location>
        <begin position="548"/>
        <end position="570"/>
    </location>
</feature>
<feature type="transmembrane region" description="Helical" evidence="2">
    <location>
        <begin position="582"/>
        <end position="604"/>
    </location>
</feature>
<feature type="compositionally biased region" description="Low complexity" evidence="1">
    <location>
        <begin position="102"/>
        <end position="158"/>
    </location>
</feature>
<evidence type="ECO:0000313" key="4">
    <source>
        <dbReference type="Proteomes" id="UP000199385"/>
    </source>
</evidence>
<keyword evidence="4" id="KW-1185">Reference proteome</keyword>
<feature type="transmembrane region" description="Helical" evidence="2">
    <location>
        <begin position="643"/>
        <end position="662"/>
    </location>
</feature>
<feature type="compositionally biased region" description="Low complexity" evidence="1">
    <location>
        <begin position="182"/>
        <end position="222"/>
    </location>
</feature>
<feature type="compositionally biased region" description="Low complexity" evidence="1">
    <location>
        <begin position="9"/>
        <end position="26"/>
    </location>
</feature>
<feature type="region of interest" description="Disordered" evidence="1">
    <location>
        <begin position="744"/>
        <end position="764"/>
    </location>
</feature>
<gene>
    <name evidence="3" type="ORF">GA0070611_5587</name>
</gene>
<dbReference type="Proteomes" id="UP000199385">
    <property type="component" value="Chromosome I"/>
</dbReference>
<feature type="transmembrane region" description="Helical" evidence="2">
    <location>
        <begin position="305"/>
        <end position="323"/>
    </location>
</feature>
<reference evidence="4" key="1">
    <citation type="submission" date="2016-06" db="EMBL/GenBank/DDBJ databases">
        <authorList>
            <person name="Varghese N."/>
            <person name="Submissions Spin"/>
        </authorList>
    </citation>
    <scope>NUCLEOTIDE SEQUENCE [LARGE SCALE GENOMIC DNA]</scope>
    <source>
        <strain evidence="4">DSM 44815</strain>
    </source>
</reference>
<feature type="transmembrane region" description="Helical" evidence="2">
    <location>
        <begin position="335"/>
        <end position="352"/>
    </location>
</feature>
<keyword evidence="2" id="KW-0812">Transmembrane</keyword>
<feature type="transmembrane region" description="Helical" evidence="2">
    <location>
        <begin position="616"/>
        <end position="637"/>
    </location>
</feature>
<sequence length="764" mass="78787">MSEPPATPESPDAAPAADGPAGDVPPQLLVAPAVAGAPPGLRWPGPEGQPAWAIPVTVPPGTHGYAIFLPLVPAAEGAVPMPQMLVPAPGVPAQAAAPAVETGTDAAAATPAGPALAARTGTTPAGPAAPAQAGPTPGAAGTDAATDAAAGPDSDAGTRSTGDAGATEPAGDTTGAAGPDLAGATEPGLPTGTAGTAAPAGPQLGPDGRPAGAYPPAATRAPAGPPVPPGPPYGPAGPTQPWQVQPGGPFHHAGMGWQPRPREPRTSFLGARWPGPKPATGRAVPFAVLAGALGAAFFVPLSRVGIGWFLGWLTLTLGVLLAVRRRSADLPRTERLIRGGWAVAALALLAVLAFRNAWWLVTFCVLGALGCATLAIVGGRLVRSILFGLVATPFAAFRGLPWVRRHVTASPEASTVRKVAGSVAATVLVLLVFGALLASADAAFNQVLAKIVPDINVASVFRGLFLAVVGGLIAVAAVYTLAAPPDLSSVDTPSSRRLGLLEWAPAIGALTLLFAGFVVVQFTVLFGGQQHVQKVAGLSYSEYARSGFWQLLFVTLLTLAVLGGVSRWASRERSAERLALRVLLGLLSALSVVIVVSALSRMWTYQKVYSFTGERIFVMAFELLLGAVFLMVLAAGVRWRGRWIPGTTVALAVAMLLGLAVLNPEDYAARRNIVRYEQTGKIDAWYLRALSADATPALGELPDPVRRCTLSWIAKDLKEPDPWYAWNLGRYRARQTLDRLGKGAVGGPKDCRKADQFDLPKTRR</sequence>
<feature type="transmembrane region" description="Helical" evidence="2">
    <location>
        <begin position="384"/>
        <end position="403"/>
    </location>
</feature>
<dbReference type="RefSeq" id="WP_091670824.1">
    <property type="nucleotide sequence ID" value="NZ_LT594323.1"/>
</dbReference>
<feature type="compositionally biased region" description="Pro residues" evidence="1">
    <location>
        <begin position="223"/>
        <end position="235"/>
    </location>
</feature>
<feature type="transmembrane region" description="Helical" evidence="2">
    <location>
        <begin position="503"/>
        <end position="527"/>
    </location>
</feature>
<dbReference type="AlphaFoldDB" id="A0A1A9A8A3"/>
<dbReference type="InterPro" id="IPR025291">
    <property type="entry name" value="DUF4153"/>
</dbReference>
<keyword evidence="2" id="KW-0472">Membrane</keyword>
<feature type="region of interest" description="Disordered" evidence="1">
    <location>
        <begin position="1"/>
        <end position="26"/>
    </location>
</feature>
<dbReference type="OrthoDB" id="9767931at2"/>
<name>A0A1A9A8A3_9ACTN</name>
<feature type="transmembrane region" description="Helical" evidence="2">
    <location>
        <begin position="423"/>
        <end position="444"/>
    </location>
</feature>
<dbReference type="PATRIC" id="fig|261654.4.peg.5660"/>
<dbReference type="STRING" id="261654.GA0070611_5587"/>
<dbReference type="Pfam" id="PF13687">
    <property type="entry name" value="DUF4153"/>
    <property type="match status" value="1"/>
</dbReference>
<evidence type="ECO:0000313" key="3">
    <source>
        <dbReference type="EMBL" id="SBT52336.1"/>
    </source>
</evidence>
<feature type="region of interest" description="Disordered" evidence="1">
    <location>
        <begin position="102"/>
        <end position="274"/>
    </location>
</feature>
<evidence type="ECO:0000256" key="2">
    <source>
        <dbReference type="SAM" id="Phobius"/>
    </source>
</evidence>
<evidence type="ECO:0000256" key="1">
    <source>
        <dbReference type="SAM" id="MobiDB-lite"/>
    </source>
</evidence>
<proteinExistence type="predicted"/>
<feature type="transmembrane region" description="Helical" evidence="2">
    <location>
        <begin position="464"/>
        <end position="483"/>
    </location>
</feature>
<keyword evidence="2" id="KW-1133">Transmembrane helix</keyword>
<accession>A0A1A9A8A3</accession>